<evidence type="ECO:0000313" key="1">
    <source>
        <dbReference type="EMBL" id="ALI36388.1"/>
    </source>
</evidence>
<proteinExistence type="predicted"/>
<gene>
    <name evidence="1" type="ORF">NMY3_02188</name>
</gene>
<name>A0A654LY07_9ARCH</name>
<sequence>MQQSKDLGLSQNQPRCVLIQHAIELYGVENNISCHHKPNNIARITDESF</sequence>
<dbReference type="Proteomes" id="UP000058925">
    <property type="component" value="Chromosome"/>
</dbReference>
<organism evidence="1 2">
    <name type="scientific">Candidatus Nitrosocosmicus oleophilus</name>
    <dbReference type="NCBI Taxonomy" id="1353260"/>
    <lineage>
        <taxon>Archaea</taxon>
        <taxon>Nitrososphaerota</taxon>
        <taxon>Nitrososphaeria</taxon>
        <taxon>Nitrososphaerales</taxon>
        <taxon>Nitrososphaeraceae</taxon>
        <taxon>Candidatus Nitrosocosmicus</taxon>
    </lineage>
</organism>
<dbReference type="AlphaFoldDB" id="A0A654LY07"/>
<dbReference type="KEGG" id="taa:NMY3_02188"/>
<keyword evidence="2" id="KW-1185">Reference proteome</keyword>
<dbReference type="EMBL" id="CP012850">
    <property type="protein sequence ID" value="ALI36388.1"/>
    <property type="molecule type" value="Genomic_DNA"/>
</dbReference>
<accession>A0A654LY07</accession>
<reference evidence="2" key="1">
    <citation type="submission" date="2015-10" db="EMBL/GenBank/DDBJ databases">
        <title>Niche specialization of a soil ammonia-oxidizing archaeon, Candidatus Nitrosocosmicus oleophilus.</title>
        <authorList>
            <person name="Jung M.-Y."/>
            <person name="Rhee S.-K."/>
        </authorList>
    </citation>
    <scope>NUCLEOTIDE SEQUENCE [LARGE SCALE GENOMIC DNA]</scope>
    <source>
        <strain evidence="2">MY3</strain>
    </source>
</reference>
<protein>
    <submittedName>
        <fullName evidence="1">Uncharacterized protein</fullName>
    </submittedName>
</protein>
<evidence type="ECO:0000313" key="2">
    <source>
        <dbReference type="Proteomes" id="UP000058925"/>
    </source>
</evidence>